<reference evidence="3" key="1">
    <citation type="submission" date="2014-05" db="EMBL/GenBank/DDBJ databases">
        <title>Genome sequence of Mycobacterium aromaticivorans strain JS19b1T (= DSM 45407T).</title>
        <authorList>
            <person name="Kwak Y."/>
            <person name="Park G.-S."/>
            <person name="Li Q.X."/>
            <person name="Lee S.-E."/>
            <person name="Shin J.-H."/>
        </authorList>
    </citation>
    <scope>NUCLEOTIDE SEQUENCE [LARGE SCALE GENOMIC DNA]</scope>
    <source>
        <strain evidence="3">JS19b1</strain>
    </source>
</reference>
<dbReference type="Proteomes" id="UP000022835">
    <property type="component" value="Unassembled WGS sequence"/>
</dbReference>
<dbReference type="STRING" id="1440774.Y900_029490"/>
<comment type="caution">
    <text evidence="3">The sequence shown here is derived from an EMBL/GenBank/DDBJ whole genome shotgun (WGS) entry which is preliminary data.</text>
</comment>
<dbReference type="PANTHER" id="PTHR35205">
    <property type="entry name" value="NB-ARC AND TPR DOMAIN PROTEIN"/>
    <property type="match status" value="1"/>
</dbReference>
<feature type="domain" description="AB hydrolase-1" evidence="2">
    <location>
        <begin position="34"/>
        <end position="213"/>
    </location>
</feature>
<dbReference type="eggNOG" id="COG0457">
    <property type="taxonomic scope" value="Bacteria"/>
</dbReference>
<feature type="domain" description="NB-ARC" evidence="1">
    <location>
        <begin position="318"/>
        <end position="446"/>
    </location>
</feature>
<keyword evidence="4" id="KW-1185">Reference proteome</keyword>
<dbReference type="SUPFAM" id="SSF52540">
    <property type="entry name" value="P-loop containing nucleoside triphosphate hydrolases"/>
    <property type="match status" value="1"/>
</dbReference>
<evidence type="ECO:0000313" key="3">
    <source>
        <dbReference type="EMBL" id="KDE96774.1"/>
    </source>
</evidence>
<dbReference type="InterPro" id="IPR002182">
    <property type="entry name" value="NB-ARC"/>
</dbReference>
<evidence type="ECO:0008006" key="5">
    <source>
        <dbReference type="Google" id="ProtNLM"/>
    </source>
</evidence>
<proteinExistence type="predicted"/>
<dbReference type="SUPFAM" id="SSF53474">
    <property type="entry name" value="alpha/beta-Hydrolases"/>
    <property type="match status" value="1"/>
</dbReference>
<evidence type="ECO:0000313" key="4">
    <source>
        <dbReference type="Proteomes" id="UP000022835"/>
    </source>
</evidence>
<dbReference type="InterPro" id="IPR027417">
    <property type="entry name" value="P-loop_NTPase"/>
</dbReference>
<sequence length="680" mass="73998">MNSQRSATLTTPDSMLSTSDTVSSEEMLVGSAAVFIHGIFSSQDVWQPLLTQLQQLPDVGERYAFPKFEYSSKKVVVNRMRRRPDLDALADWLRTFLEHQCREHDELVLVGHSQGGLVIQRFLARMLDDGRGHDLRRIRAVVLLACPNDGSDFMMSTRRTILRSRNVQELQLRPNSEPVKAAQARVLNQIVNAPYDSDRFCRIPFHVFYGLEDGVVPVASARGPFAEPRALPGDHSTILSATNPTSAVATVVRNILVDAVRKSLPPTEVTPDGEAVDVERGQLDLSSRHPPASRQATSHQVVVGEIPGLPPAFITRNTLTRLSQSLDRNPIAVVCALTGMRGVGKTQLAAAYARSKIVEGCGVVGWVNAETVGEMVTGLARIAERLNVADPKGDSAESARRLTEHLASRRVGDALLVFDNATDPDELKKYIPPVGTRVVITSTSRSFTELGTPIDVSEYTPEESIGYLTQRTGLDDQAGASRIAEELGHLPLALSSAAATIKARRLDYGAYFALLQERTVVEIMPRREGGGYPRSIAAALMMNVDAVVSSDPGGICSTVIGTIALLSPEGVPRTLLRGISDFTHASTGAIDDALAKCVDGSVLSWSFSGDAVIMHRLMARVLWERYRADGTFSSLASGVLDLIEPELFDSSEAWSRRNEGSWLVSHAEALWEALQEDDVS</sequence>
<dbReference type="Pfam" id="PF00931">
    <property type="entry name" value="NB-ARC"/>
    <property type="match status" value="1"/>
</dbReference>
<dbReference type="AlphaFoldDB" id="A0A064C809"/>
<accession>A0A064C809</accession>
<gene>
    <name evidence="3" type="ORF">Y900_029490</name>
</gene>
<dbReference type="Gene3D" id="3.40.50.1820">
    <property type="entry name" value="alpha/beta hydrolase"/>
    <property type="match status" value="1"/>
</dbReference>
<dbReference type="eggNOG" id="COG1075">
    <property type="taxonomic scope" value="Bacteria"/>
</dbReference>
<evidence type="ECO:0000259" key="1">
    <source>
        <dbReference type="Pfam" id="PF00931"/>
    </source>
</evidence>
<protein>
    <recommendedName>
        <fullName evidence="5">AB hydrolase-1 domain-containing protein</fullName>
    </recommendedName>
</protein>
<dbReference type="GO" id="GO:0043531">
    <property type="term" value="F:ADP binding"/>
    <property type="evidence" value="ECO:0007669"/>
    <property type="project" value="InterPro"/>
</dbReference>
<dbReference type="PANTHER" id="PTHR35205:SF1">
    <property type="entry name" value="ZU5 DOMAIN-CONTAINING PROTEIN"/>
    <property type="match status" value="1"/>
</dbReference>
<dbReference type="EMBL" id="JALN02000003">
    <property type="protein sequence ID" value="KDE96774.1"/>
    <property type="molecule type" value="Genomic_DNA"/>
</dbReference>
<dbReference type="InterPro" id="IPR029058">
    <property type="entry name" value="AB_hydrolase_fold"/>
</dbReference>
<dbReference type="GO" id="GO:0003824">
    <property type="term" value="F:catalytic activity"/>
    <property type="evidence" value="ECO:0007669"/>
    <property type="project" value="UniProtKB-ARBA"/>
</dbReference>
<dbReference type="Gene3D" id="3.40.50.300">
    <property type="entry name" value="P-loop containing nucleotide triphosphate hydrolases"/>
    <property type="match status" value="1"/>
</dbReference>
<evidence type="ECO:0000259" key="2">
    <source>
        <dbReference type="Pfam" id="PF12697"/>
    </source>
</evidence>
<name>A0A064C809_9MYCO</name>
<organism evidence="3 4">
    <name type="scientific">Mycolicibacterium aromaticivorans JS19b1 = JCM 16368</name>
    <dbReference type="NCBI Taxonomy" id="1440774"/>
    <lineage>
        <taxon>Bacteria</taxon>
        <taxon>Bacillati</taxon>
        <taxon>Actinomycetota</taxon>
        <taxon>Actinomycetes</taxon>
        <taxon>Mycobacteriales</taxon>
        <taxon>Mycobacteriaceae</taxon>
        <taxon>Mycolicibacterium</taxon>
    </lineage>
</organism>
<dbReference type="InterPro" id="IPR000073">
    <property type="entry name" value="AB_hydrolase_1"/>
</dbReference>
<dbReference type="Pfam" id="PF12697">
    <property type="entry name" value="Abhydrolase_6"/>
    <property type="match status" value="1"/>
</dbReference>